<dbReference type="Gene3D" id="3.30.40.10">
    <property type="entry name" value="Zinc/RING finger domain, C3HC4 (zinc finger)"/>
    <property type="match status" value="1"/>
</dbReference>
<keyword evidence="1" id="KW-0479">Metal-binding</keyword>
<gene>
    <name evidence="5" type="ORF">P154DRAFT_568922</name>
</gene>
<dbReference type="GO" id="GO:0008270">
    <property type="term" value="F:zinc ion binding"/>
    <property type="evidence" value="ECO:0007669"/>
    <property type="project" value="UniProtKB-KW"/>
</dbReference>
<sequence length="165" mass="19034">MSDPFSDYRLEIRRTLSWASFRGTLELLIRDCREEEHANEHLYERMLHRLAIGGLQACQDKHSMEQLMALVFTRNSWIPSRFRGFYGDSEAMNFKSVLDDVIQIPVGPDLDTSDYARCIHLPPIGIRVICSEDYDAQSIILQTACGHIFHSDCLRPHINGTLQYC</sequence>
<keyword evidence="2" id="KW-0863">Zinc-finger</keyword>
<evidence type="ECO:0000256" key="1">
    <source>
        <dbReference type="ARBA" id="ARBA00022723"/>
    </source>
</evidence>
<dbReference type="Pfam" id="PF00097">
    <property type="entry name" value="zf-C3HC4"/>
    <property type="match status" value="1"/>
</dbReference>
<evidence type="ECO:0000256" key="3">
    <source>
        <dbReference type="ARBA" id="ARBA00022833"/>
    </source>
</evidence>
<protein>
    <recommendedName>
        <fullName evidence="4">Zinc finger C3HC4 RING-type domain-containing protein</fullName>
    </recommendedName>
</protein>
<name>A0A6A5X586_9PLEO</name>
<evidence type="ECO:0000259" key="4">
    <source>
        <dbReference type="Pfam" id="PF00097"/>
    </source>
</evidence>
<dbReference type="SUPFAM" id="SSF57850">
    <property type="entry name" value="RING/U-box"/>
    <property type="match status" value="1"/>
</dbReference>
<accession>A0A6A5X586</accession>
<keyword evidence="3" id="KW-0862">Zinc</keyword>
<reference evidence="5" key="1">
    <citation type="journal article" date="2020" name="Stud. Mycol.">
        <title>101 Dothideomycetes genomes: a test case for predicting lifestyles and emergence of pathogens.</title>
        <authorList>
            <person name="Haridas S."/>
            <person name="Albert R."/>
            <person name="Binder M."/>
            <person name="Bloem J."/>
            <person name="Labutti K."/>
            <person name="Salamov A."/>
            <person name="Andreopoulos B."/>
            <person name="Baker S."/>
            <person name="Barry K."/>
            <person name="Bills G."/>
            <person name="Bluhm B."/>
            <person name="Cannon C."/>
            <person name="Castanera R."/>
            <person name="Culley D."/>
            <person name="Daum C."/>
            <person name="Ezra D."/>
            <person name="Gonzalez J."/>
            <person name="Henrissat B."/>
            <person name="Kuo A."/>
            <person name="Liang C."/>
            <person name="Lipzen A."/>
            <person name="Lutzoni F."/>
            <person name="Magnuson J."/>
            <person name="Mondo S."/>
            <person name="Nolan M."/>
            <person name="Ohm R."/>
            <person name="Pangilinan J."/>
            <person name="Park H.-J."/>
            <person name="Ramirez L."/>
            <person name="Alfaro M."/>
            <person name="Sun H."/>
            <person name="Tritt A."/>
            <person name="Yoshinaga Y."/>
            <person name="Zwiers L.-H."/>
            <person name="Turgeon B."/>
            <person name="Goodwin S."/>
            <person name="Spatafora J."/>
            <person name="Crous P."/>
            <person name="Grigoriev I."/>
        </authorList>
    </citation>
    <scope>NUCLEOTIDE SEQUENCE</scope>
    <source>
        <strain evidence="5">CBS 123094</strain>
    </source>
</reference>
<dbReference type="AlphaFoldDB" id="A0A6A5X586"/>
<keyword evidence="6" id="KW-1185">Reference proteome</keyword>
<evidence type="ECO:0000313" key="6">
    <source>
        <dbReference type="Proteomes" id="UP000799779"/>
    </source>
</evidence>
<dbReference type="Proteomes" id="UP000799779">
    <property type="component" value="Unassembled WGS sequence"/>
</dbReference>
<organism evidence="5 6">
    <name type="scientific">Amniculicola lignicola CBS 123094</name>
    <dbReference type="NCBI Taxonomy" id="1392246"/>
    <lineage>
        <taxon>Eukaryota</taxon>
        <taxon>Fungi</taxon>
        <taxon>Dikarya</taxon>
        <taxon>Ascomycota</taxon>
        <taxon>Pezizomycotina</taxon>
        <taxon>Dothideomycetes</taxon>
        <taxon>Pleosporomycetidae</taxon>
        <taxon>Pleosporales</taxon>
        <taxon>Amniculicolaceae</taxon>
        <taxon>Amniculicola</taxon>
    </lineage>
</organism>
<dbReference type="InterPro" id="IPR013083">
    <property type="entry name" value="Znf_RING/FYVE/PHD"/>
</dbReference>
<feature type="domain" description="Zinc finger C3HC4 RING-type" evidence="4">
    <location>
        <begin position="129"/>
        <end position="165"/>
    </location>
</feature>
<proteinExistence type="predicted"/>
<evidence type="ECO:0000313" key="5">
    <source>
        <dbReference type="EMBL" id="KAF2008102.1"/>
    </source>
</evidence>
<dbReference type="EMBL" id="ML977556">
    <property type="protein sequence ID" value="KAF2008102.1"/>
    <property type="molecule type" value="Genomic_DNA"/>
</dbReference>
<dbReference type="InterPro" id="IPR018957">
    <property type="entry name" value="Znf_C3HC4_RING-type"/>
</dbReference>
<evidence type="ECO:0000256" key="2">
    <source>
        <dbReference type="ARBA" id="ARBA00022771"/>
    </source>
</evidence>